<feature type="domain" description="Protein kinase" evidence="1">
    <location>
        <begin position="7"/>
        <end position="361"/>
    </location>
</feature>
<dbReference type="PANTHER" id="PTHR44167:SF24">
    <property type="entry name" value="SERINE_THREONINE-PROTEIN KINASE CHK2"/>
    <property type="match status" value="1"/>
</dbReference>
<dbReference type="PROSITE" id="PS00108">
    <property type="entry name" value="PROTEIN_KINASE_ST"/>
    <property type="match status" value="1"/>
</dbReference>
<dbReference type="PANTHER" id="PTHR44167">
    <property type="entry name" value="OVARIAN-SPECIFIC SERINE/THREONINE-PROTEIN KINASE LOK-RELATED"/>
    <property type="match status" value="1"/>
</dbReference>
<dbReference type="InterPro" id="IPR008271">
    <property type="entry name" value="Ser/Thr_kinase_AS"/>
</dbReference>
<dbReference type="VEuPathDB" id="ToxoDB:ENH_00004510"/>
<accession>U6MKD2</accession>
<dbReference type="GO" id="GO:0005524">
    <property type="term" value="F:ATP binding"/>
    <property type="evidence" value="ECO:0007669"/>
    <property type="project" value="InterPro"/>
</dbReference>
<keyword evidence="2" id="KW-0418">Kinase</keyword>
<dbReference type="InterPro" id="IPR011009">
    <property type="entry name" value="Kinase-like_dom_sf"/>
</dbReference>
<keyword evidence="2" id="KW-0808">Transferase</keyword>
<evidence type="ECO:0000313" key="2">
    <source>
        <dbReference type="EMBL" id="CDJ62095.1"/>
    </source>
</evidence>
<evidence type="ECO:0000313" key="3">
    <source>
        <dbReference type="Proteomes" id="UP000030754"/>
    </source>
</evidence>
<evidence type="ECO:0000259" key="1">
    <source>
        <dbReference type="PROSITE" id="PS50011"/>
    </source>
</evidence>
<dbReference type="OrthoDB" id="354852at2759"/>
<dbReference type="EMBL" id="HG722349">
    <property type="protein sequence ID" value="CDJ62095.1"/>
    <property type="molecule type" value="Genomic_DNA"/>
</dbReference>
<dbReference type="AlphaFoldDB" id="U6MKD2"/>
<dbReference type="RefSeq" id="XP_013439457.1">
    <property type="nucleotide sequence ID" value="XM_013584003.1"/>
</dbReference>
<reference evidence="2" key="1">
    <citation type="submission" date="2013-10" db="EMBL/GenBank/DDBJ databases">
        <title>Genomic analysis of the causative agents of coccidiosis in chickens.</title>
        <authorList>
            <person name="Reid A.J."/>
            <person name="Blake D."/>
            <person name="Billington K."/>
            <person name="Browne H."/>
            <person name="Dunn M."/>
            <person name="Hung S."/>
            <person name="Kawahara F."/>
            <person name="Miranda-Saavedra D."/>
            <person name="Mourier T."/>
            <person name="Nagra H."/>
            <person name="Otto T.D."/>
            <person name="Rawlings N."/>
            <person name="Sanchez A."/>
            <person name="Sanders M."/>
            <person name="Subramaniam C."/>
            <person name="Tay Y."/>
            <person name="Dear P."/>
            <person name="Doerig C."/>
            <person name="Gruber A."/>
            <person name="Parkinson J."/>
            <person name="Shirley M."/>
            <person name="Wan K.L."/>
            <person name="Berriman M."/>
            <person name="Tomley F."/>
            <person name="Pain A."/>
        </authorList>
    </citation>
    <scope>NUCLEOTIDE SEQUENCE [LARGE SCALE GENOMIC DNA]</scope>
    <source>
        <strain evidence="2">Houghton</strain>
    </source>
</reference>
<dbReference type="Proteomes" id="UP000030754">
    <property type="component" value="Unassembled WGS sequence"/>
</dbReference>
<proteinExistence type="predicted"/>
<dbReference type="GO" id="GO:0004672">
    <property type="term" value="F:protein kinase activity"/>
    <property type="evidence" value="ECO:0007669"/>
    <property type="project" value="InterPro"/>
</dbReference>
<dbReference type="PROSITE" id="PS50011">
    <property type="entry name" value="PROTEIN_KINASE_DOM"/>
    <property type="match status" value="1"/>
</dbReference>
<organism evidence="2 3">
    <name type="scientific">Eimeria necatrix</name>
    <dbReference type="NCBI Taxonomy" id="51315"/>
    <lineage>
        <taxon>Eukaryota</taxon>
        <taxon>Sar</taxon>
        <taxon>Alveolata</taxon>
        <taxon>Apicomplexa</taxon>
        <taxon>Conoidasida</taxon>
        <taxon>Coccidia</taxon>
        <taxon>Eucoccidiorida</taxon>
        <taxon>Eimeriorina</taxon>
        <taxon>Eimeriidae</taxon>
        <taxon>Eimeria</taxon>
    </lineage>
</organism>
<gene>
    <name evidence="2" type="ORF">ENH_00004510</name>
</gene>
<dbReference type="GeneID" id="25470642"/>
<reference evidence="2" key="2">
    <citation type="submission" date="2013-10" db="EMBL/GenBank/DDBJ databases">
        <authorList>
            <person name="Aslett M."/>
        </authorList>
    </citation>
    <scope>NUCLEOTIDE SEQUENCE [LARGE SCALE GENOMIC DNA]</scope>
    <source>
        <strain evidence="2">Houghton</strain>
    </source>
</reference>
<sequence>MISDETFVENSRLFETAINCHYFIVDVEYSALIVHKMLVNLKTIDRKLYDAIQENLRGDLLTILFAAGELFGLALPIARVLVRHENGGQLWGTLIKIYEGDFDTRLKRPDNGSRLDIWSKPAREHTPAEANEIKAAAEKKSHLREIANDKYSLLSVSAKMISPVVYLHNFFSLGHFDIKPSNMVFKKNRSIEVVAIDFGLIAPLGQRGPLRGTVAFTAPEVECAKEPPSPTQSIAVPQEGGIVSKLPYLASYDVYALGLTLGVAWTMSLSHTRRFVWTERCIRPLLLQGVSLDFVDIRRQWGPQVFTQEIRKSLNRCVEPGGKMEKLYLPNMPFLIKTKIRQMIETNPVIRISASNAFAFVAVARALEAVRERPVEEAQQLLRQAQGTVLLRLSLSKAGTRSIEVGTARGRQQATETLRALLELATWSPIREAVASCVVPIPVATIMRLTTLPKAVEVAEAQEKLPRLLHWPLLQQQEGQMKDKSYAELIDAVFGVDMEGLNVITQQQIIDRKMSAANLLISRSVHLYIERQLLIDPYIQLVEETPSESTIAFILKSVGIADGRDSDILAYFKDRVFTSYVAWASADRLIRLAVRRCVSRDPAGASIHAKYSAGEVVAAVEKQLLHHCVWQQVTQISSETHYGPPWGVSAALFDFGAPEEQVSVHLRDVVTPIHMEAAWRTEDALSLLHLQVDRAVSRLCIVAAGVAATTAASAAATAAAALPENSNLRDIYTKIMTEMQRDNYVPFAFGNHQERPEYTETMFNLSVLNFKRAVVFTAAKRQLGIVASETLKSMRKSRRSAATVDSVLSDVPESILAWGRYATEEAIAKNVIREVVEKEIKIANTPKSKHRRKRSSNA</sequence>
<name>U6MKD2_9EIME</name>
<protein>
    <submittedName>
        <fullName evidence="2">Protein kinase, putative</fullName>
    </submittedName>
</protein>
<dbReference type="SUPFAM" id="SSF56112">
    <property type="entry name" value="Protein kinase-like (PK-like)"/>
    <property type="match status" value="1"/>
</dbReference>
<keyword evidence="3" id="KW-1185">Reference proteome</keyword>
<dbReference type="Gene3D" id="1.10.510.10">
    <property type="entry name" value="Transferase(Phosphotransferase) domain 1"/>
    <property type="match status" value="1"/>
</dbReference>
<dbReference type="InterPro" id="IPR000719">
    <property type="entry name" value="Prot_kinase_dom"/>
</dbReference>